<dbReference type="EMBL" id="CP060790">
    <property type="protein sequence ID" value="QNP61344.1"/>
    <property type="molecule type" value="Genomic_DNA"/>
</dbReference>
<evidence type="ECO:0000256" key="2">
    <source>
        <dbReference type="ARBA" id="ARBA00023015"/>
    </source>
</evidence>
<dbReference type="SUPFAM" id="SSF51735">
    <property type="entry name" value="NAD(P)-binding Rossmann-fold domains"/>
    <property type="match status" value="1"/>
</dbReference>
<evidence type="ECO:0000313" key="7">
    <source>
        <dbReference type="Proteomes" id="UP000516057"/>
    </source>
</evidence>
<dbReference type="AlphaFoldDB" id="A0A7H0HLC8"/>
<dbReference type="Gene3D" id="1.10.10.10">
    <property type="entry name" value="Winged helix-like DNA-binding domain superfamily/Winged helix DNA-binding domain"/>
    <property type="match status" value="1"/>
</dbReference>
<keyword evidence="2" id="KW-0805">Transcription regulation</keyword>
<dbReference type="InterPro" id="IPR036291">
    <property type="entry name" value="NAD(P)-bd_dom_sf"/>
</dbReference>
<dbReference type="GO" id="GO:0003700">
    <property type="term" value="F:DNA-binding transcription factor activity"/>
    <property type="evidence" value="ECO:0007669"/>
    <property type="project" value="InterPro"/>
</dbReference>
<feature type="domain" description="HTH lysR-type" evidence="5">
    <location>
        <begin position="1"/>
        <end position="58"/>
    </location>
</feature>
<protein>
    <submittedName>
        <fullName evidence="6">SDR family oxidoreductase</fullName>
    </submittedName>
</protein>
<gene>
    <name evidence="6" type="ORF">H9L24_11215</name>
</gene>
<dbReference type="Pfam" id="PF00126">
    <property type="entry name" value="HTH_1"/>
    <property type="match status" value="1"/>
</dbReference>
<name>A0A7H0HLC8_9BURK</name>
<evidence type="ECO:0000256" key="3">
    <source>
        <dbReference type="ARBA" id="ARBA00023125"/>
    </source>
</evidence>
<dbReference type="PANTHER" id="PTHR30126:SF40">
    <property type="entry name" value="HTH-TYPE TRANSCRIPTIONAL REGULATOR GLTR"/>
    <property type="match status" value="1"/>
</dbReference>
<keyword evidence="7" id="KW-1185">Reference proteome</keyword>
<dbReference type="KEGG" id="amon:H9L24_11215"/>
<evidence type="ECO:0000313" key="6">
    <source>
        <dbReference type="EMBL" id="QNP61344.1"/>
    </source>
</evidence>
<organism evidence="6 7">
    <name type="scientific">Paenacidovorax monticola</name>
    <dbReference type="NCBI Taxonomy" id="1926868"/>
    <lineage>
        <taxon>Bacteria</taxon>
        <taxon>Pseudomonadati</taxon>
        <taxon>Pseudomonadota</taxon>
        <taxon>Betaproteobacteria</taxon>
        <taxon>Burkholderiales</taxon>
        <taxon>Comamonadaceae</taxon>
        <taxon>Paenacidovorax</taxon>
    </lineage>
</organism>
<evidence type="ECO:0000256" key="1">
    <source>
        <dbReference type="ARBA" id="ARBA00009437"/>
    </source>
</evidence>
<keyword evidence="3" id="KW-0238">DNA-binding</keyword>
<dbReference type="Proteomes" id="UP000516057">
    <property type="component" value="Chromosome"/>
</dbReference>
<accession>A0A7H0HLC8</accession>
<dbReference type="Gene3D" id="3.40.50.720">
    <property type="entry name" value="NAD(P)-binding Rossmann-like Domain"/>
    <property type="match status" value="1"/>
</dbReference>
<dbReference type="PANTHER" id="PTHR30126">
    <property type="entry name" value="HTH-TYPE TRANSCRIPTIONAL REGULATOR"/>
    <property type="match status" value="1"/>
</dbReference>
<dbReference type="InterPro" id="IPR002347">
    <property type="entry name" value="SDR_fam"/>
</dbReference>
<reference evidence="6 7" key="1">
    <citation type="submission" date="2020-08" db="EMBL/GenBank/DDBJ databases">
        <title>Genome sequence of Acidovorax monticola KACC 19171T.</title>
        <authorList>
            <person name="Hyun D.-W."/>
            <person name="Bae J.-W."/>
        </authorList>
    </citation>
    <scope>NUCLEOTIDE SEQUENCE [LARGE SCALE GENOMIC DNA]</scope>
    <source>
        <strain evidence="6 7">KACC 19171</strain>
    </source>
</reference>
<evidence type="ECO:0000259" key="5">
    <source>
        <dbReference type="PROSITE" id="PS50931"/>
    </source>
</evidence>
<proteinExistence type="inferred from homology"/>
<dbReference type="PRINTS" id="PR00039">
    <property type="entry name" value="HTHLYSR"/>
</dbReference>
<dbReference type="InterPro" id="IPR000847">
    <property type="entry name" value="LysR_HTH_N"/>
</dbReference>
<sequence>MNLRHLEYLALIIEHGSFAAAAQASGVSQPAITHGMRKLQEHFDAPLLLRSGRRYVPTVKVGVNLDLMAMLERSIPLGRAGTPEEAAGAAYLFCIPESDYVSGQTMLCTGGLTGM</sequence>
<dbReference type="InterPro" id="IPR036388">
    <property type="entry name" value="WH-like_DNA-bd_sf"/>
</dbReference>
<evidence type="ECO:0000256" key="4">
    <source>
        <dbReference type="ARBA" id="ARBA00023163"/>
    </source>
</evidence>
<dbReference type="Pfam" id="PF13561">
    <property type="entry name" value="adh_short_C2"/>
    <property type="match status" value="1"/>
</dbReference>
<dbReference type="PROSITE" id="PS50931">
    <property type="entry name" value="HTH_LYSR"/>
    <property type="match status" value="1"/>
</dbReference>
<dbReference type="SUPFAM" id="SSF46785">
    <property type="entry name" value="Winged helix' DNA-binding domain"/>
    <property type="match status" value="1"/>
</dbReference>
<keyword evidence="4" id="KW-0804">Transcription</keyword>
<dbReference type="InterPro" id="IPR036390">
    <property type="entry name" value="WH_DNA-bd_sf"/>
</dbReference>
<dbReference type="GO" id="GO:0000976">
    <property type="term" value="F:transcription cis-regulatory region binding"/>
    <property type="evidence" value="ECO:0007669"/>
    <property type="project" value="TreeGrafter"/>
</dbReference>
<comment type="similarity">
    <text evidence="1">Belongs to the LysR transcriptional regulatory family.</text>
</comment>